<proteinExistence type="predicted"/>
<protein>
    <recommendedName>
        <fullName evidence="1">HTH LytTR-type domain-containing protein</fullName>
    </recommendedName>
</protein>
<dbReference type="Pfam" id="PF04397">
    <property type="entry name" value="LytTR"/>
    <property type="match status" value="1"/>
</dbReference>
<dbReference type="EMBL" id="PRKQ01000003">
    <property type="protein sequence ID" value="PPB10866.1"/>
    <property type="molecule type" value="Genomic_DNA"/>
</dbReference>
<evidence type="ECO:0000313" key="3">
    <source>
        <dbReference type="Proteomes" id="UP000239759"/>
    </source>
</evidence>
<feature type="domain" description="HTH LytTR-type" evidence="1">
    <location>
        <begin position="22"/>
        <end position="112"/>
    </location>
</feature>
<dbReference type="AlphaFoldDB" id="A0AAP8QH07"/>
<evidence type="ECO:0000313" key="2">
    <source>
        <dbReference type="EMBL" id="PPB10866.1"/>
    </source>
</evidence>
<gene>
    <name evidence="2" type="ORF">C4A77_04360</name>
</gene>
<sequence>MGDIRFFGMKPSGNRGDKSAYVELSIDDLYTIDKYNDTTVAYNTKMGMFLPVNSLEGYNICLEKHGFTNLDTTNVTNLKNIDKVEVTPYGVKVHFADGTYTTASRYKYRQFLKGLPKKPPE</sequence>
<dbReference type="Gene3D" id="2.40.50.1020">
    <property type="entry name" value="LytTr DNA-binding domain"/>
    <property type="match status" value="1"/>
</dbReference>
<name>A0AAP8QH07_BRELA</name>
<reference evidence="2 3" key="1">
    <citation type="submission" date="2018-02" db="EMBL/GenBank/DDBJ databases">
        <title>Comparative analysis of genomes of three Brevibacillus laterosporus strains producers of potent antimicrobials isolated from silage.</title>
        <authorList>
            <person name="Kojic M."/>
            <person name="Miljkovic M."/>
            <person name="Studholme D."/>
            <person name="Filipic B."/>
        </authorList>
    </citation>
    <scope>NUCLEOTIDE SEQUENCE [LARGE SCALE GENOMIC DNA]</scope>
    <source>
        <strain evidence="2 3">BGSP11</strain>
    </source>
</reference>
<dbReference type="GO" id="GO:0003677">
    <property type="term" value="F:DNA binding"/>
    <property type="evidence" value="ECO:0007669"/>
    <property type="project" value="InterPro"/>
</dbReference>
<dbReference type="RefSeq" id="WP_104030882.1">
    <property type="nucleotide sequence ID" value="NZ_PRKQ01000003.1"/>
</dbReference>
<dbReference type="Proteomes" id="UP000239759">
    <property type="component" value="Unassembled WGS sequence"/>
</dbReference>
<dbReference type="InterPro" id="IPR007492">
    <property type="entry name" value="LytTR_DNA-bd_dom"/>
</dbReference>
<organism evidence="2 3">
    <name type="scientific">Brevibacillus laterosporus</name>
    <name type="common">Bacillus laterosporus</name>
    <dbReference type="NCBI Taxonomy" id="1465"/>
    <lineage>
        <taxon>Bacteria</taxon>
        <taxon>Bacillati</taxon>
        <taxon>Bacillota</taxon>
        <taxon>Bacilli</taxon>
        <taxon>Bacillales</taxon>
        <taxon>Paenibacillaceae</taxon>
        <taxon>Brevibacillus</taxon>
    </lineage>
</organism>
<comment type="caution">
    <text evidence="2">The sequence shown here is derived from an EMBL/GenBank/DDBJ whole genome shotgun (WGS) entry which is preliminary data.</text>
</comment>
<accession>A0AAP8QH07</accession>
<evidence type="ECO:0000259" key="1">
    <source>
        <dbReference type="Pfam" id="PF04397"/>
    </source>
</evidence>